<sequence>MHIDLSGKTALVTGASSGIGRAIALALAAAGAKVAVNYNRSRADAEAVVADIRKAGGIAEAFQADVTFVNAIETLVRKTEQALGPIDILVNNAGHLIRRVSNLEITEDLYHQLMDLNLKSTVFMCKAVLPGMIARRRGVIINMASIAAHHGGGSGSSVYAASKAAVIAYSKGLAREVAPHGIRVNVVSPGFIGNTRFHERLTPEDVRRATIASIPLGRQGEPEDVAGAVLFLVSDLASFITGETIEINGGALMR</sequence>
<evidence type="ECO:0000256" key="2">
    <source>
        <dbReference type="ARBA" id="ARBA00023002"/>
    </source>
</evidence>
<reference evidence="3 4" key="1">
    <citation type="submission" date="2016-12" db="EMBL/GenBank/DDBJ databases">
        <title>Candidatus Reconcilibacillus cellulovorans genome.</title>
        <authorList>
            <person name="Kolinko S."/>
            <person name="Wu Y.-W."/>
            <person name="Tachea F."/>
            <person name="Denzel E."/>
            <person name="Hiras J."/>
            <person name="Baecker N."/>
            <person name="Chan L.J."/>
            <person name="Eichorst S.A."/>
            <person name="Frey D."/>
            <person name="Adams P.D."/>
            <person name="Pray T."/>
            <person name="Tanjore D."/>
            <person name="Petzold C.J."/>
            <person name="Gladden J.M."/>
            <person name="Simmons B.A."/>
            <person name="Singer S.W."/>
        </authorList>
    </citation>
    <scope>NUCLEOTIDE SEQUENCE [LARGE SCALE GENOMIC DNA]</scope>
    <source>
        <strain evidence="3">JTherm</strain>
    </source>
</reference>
<dbReference type="FunFam" id="3.40.50.720:FF:000084">
    <property type="entry name" value="Short-chain dehydrogenase reductase"/>
    <property type="match status" value="1"/>
</dbReference>
<dbReference type="GO" id="GO:0008206">
    <property type="term" value="P:bile acid metabolic process"/>
    <property type="evidence" value="ECO:0007669"/>
    <property type="project" value="UniProtKB-ARBA"/>
</dbReference>
<proteinExistence type="inferred from homology"/>
<dbReference type="InterPro" id="IPR002347">
    <property type="entry name" value="SDR_fam"/>
</dbReference>
<dbReference type="InterPro" id="IPR036291">
    <property type="entry name" value="NAD(P)-bd_dom_sf"/>
</dbReference>
<comment type="caution">
    <text evidence="3">The sequence shown here is derived from an EMBL/GenBank/DDBJ whole genome shotgun (WGS) entry which is preliminary data.</text>
</comment>
<dbReference type="Pfam" id="PF13561">
    <property type="entry name" value="adh_short_C2"/>
    <property type="match status" value="1"/>
</dbReference>
<protein>
    <submittedName>
        <fullName evidence="3">Oxidoreductase</fullName>
    </submittedName>
</protein>
<evidence type="ECO:0000313" key="4">
    <source>
        <dbReference type="Proteomes" id="UP000243688"/>
    </source>
</evidence>
<dbReference type="NCBIfam" id="NF009466">
    <property type="entry name" value="PRK12826.1-2"/>
    <property type="match status" value="1"/>
</dbReference>
<dbReference type="PRINTS" id="PR00080">
    <property type="entry name" value="SDRFAMILY"/>
</dbReference>
<dbReference type="AlphaFoldDB" id="A0A2A6E0Y0"/>
<dbReference type="EMBL" id="MOXJ01000010">
    <property type="protein sequence ID" value="PDO10691.1"/>
    <property type="molecule type" value="Genomic_DNA"/>
</dbReference>
<dbReference type="InterPro" id="IPR020904">
    <property type="entry name" value="Sc_DH/Rdtase_CS"/>
</dbReference>
<dbReference type="InterPro" id="IPR050259">
    <property type="entry name" value="SDR"/>
</dbReference>
<comment type="similarity">
    <text evidence="1">Belongs to the short-chain dehydrogenases/reductases (SDR) family.</text>
</comment>
<dbReference type="PROSITE" id="PS00061">
    <property type="entry name" value="ADH_SHORT"/>
    <property type="match status" value="1"/>
</dbReference>
<evidence type="ECO:0000256" key="1">
    <source>
        <dbReference type="ARBA" id="ARBA00006484"/>
    </source>
</evidence>
<accession>A0A2A6E0Y0</accession>
<evidence type="ECO:0000313" key="3">
    <source>
        <dbReference type="EMBL" id="PDO10691.1"/>
    </source>
</evidence>
<keyword evidence="2" id="KW-0560">Oxidoreductase</keyword>
<dbReference type="Gene3D" id="3.40.50.720">
    <property type="entry name" value="NAD(P)-binding Rossmann-like Domain"/>
    <property type="match status" value="1"/>
</dbReference>
<dbReference type="Proteomes" id="UP000243688">
    <property type="component" value="Unassembled WGS sequence"/>
</dbReference>
<dbReference type="PANTHER" id="PTHR42879:SF2">
    <property type="entry name" value="3-OXOACYL-[ACYL-CARRIER-PROTEIN] REDUCTASE FABG"/>
    <property type="match status" value="1"/>
</dbReference>
<dbReference type="PANTHER" id="PTHR42879">
    <property type="entry name" value="3-OXOACYL-(ACYL-CARRIER-PROTEIN) REDUCTASE"/>
    <property type="match status" value="1"/>
</dbReference>
<gene>
    <name evidence="3" type="ORF">BLM47_05625</name>
</gene>
<dbReference type="PRINTS" id="PR00081">
    <property type="entry name" value="GDHRDH"/>
</dbReference>
<dbReference type="NCBIfam" id="NF005559">
    <property type="entry name" value="PRK07231.1"/>
    <property type="match status" value="1"/>
</dbReference>
<dbReference type="GO" id="GO:0016491">
    <property type="term" value="F:oxidoreductase activity"/>
    <property type="evidence" value="ECO:0007669"/>
    <property type="project" value="UniProtKB-KW"/>
</dbReference>
<organism evidence="3 4">
    <name type="scientific">Candidatus Reconcilbacillus cellulovorans</name>
    <dbReference type="NCBI Taxonomy" id="1906605"/>
    <lineage>
        <taxon>Bacteria</taxon>
        <taxon>Bacillati</taxon>
        <taxon>Bacillota</taxon>
        <taxon>Bacilli</taxon>
        <taxon>Bacillales</taxon>
        <taxon>Paenibacillaceae</taxon>
        <taxon>Candidatus Reconcilbacillus</taxon>
    </lineage>
</organism>
<dbReference type="SUPFAM" id="SSF51735">
    <property type="entry name" value="NAD(P)-binding Rossmann-fold domains"/>
    <property type="match status" value="1"/>
</dbReference>
<name>A0A2A6E0Y0_9BACL</name>